<dbReference type="Pfam" id="PF00106">
    <property type="entry name" value="adh_short"/>
    <property type="match status" value="1"/>
</dbReference>
<comment type="similarity">
    <text evidence="2">Belongs to the short-chain dehydrogenases/reductases (SDR) family.</text>
</comment>
<comment type="caution">
    <text evidence="3">The sequence shown here is derived from an EMBL/GenBank/DDBJ whole genome shotgun (WGS) entry which is preliminary data.</text>
</comment>
<sequence length="294" mass="31932">MALRGQIAIVTGASRGIGQGIALQLGEAGATVYVTGRKPGQSDGNSQNGLPSLEQTAREITDRGGKGIPVYVDHSDMDEVKSFFSRIDKDNKGQLDILVNNAFAAVHAMHSDAMTKTSKFYETEPEFWDLVNNVGLRNHYFCSVYASRLMVKNGKGLIVNISSLGGRSYILNVAYGVGKQALDRMAADMAIELKSDGVTAVSLWPGVTRTQFFERALKDEKYAASAMGQMTAQGETIEYPGKAVVALATDEKVIEKTGRIFTTAELGDEYGFIDIDGRRPHSFRDVPSTLHSDH</sequence>
<dbReference type="Gene3D" id="3.40.50.720">
    <property type="entry name" value="NAD(P)-binding Rossmann-like Domain"/>
    <property type="match status" value="1"/>
</dbReference>
<proteinExistence type="inferred from homology"/>
<keyword evidence="4" id="KW-1185">Reference proteome</keyword>
<dbReference type="PRINTS" id="PR00081">
    <property type="entry name" value="GDHRDH"/>
</dbReference>
<dbReference type="SUPFAM" id="SSF51735">
    <property type="entry name" value="NAD(P)-binding Rossmann-fold domains"/>
    <property type="match status" value="1"/>
</dbReference>
<dbReference type="PRINTS" id="PR00080">
    <property type="entry name" value="SDRFAMILY"/>
</dbReference>
<accession>A0AAV5T4D4</accession>
<dbReference type="GO" id="GO:0016491">
    <property type="term" value="F:oxidoreductase activity"/>
    <property type="evidence" value="ECO:0007669"/>
    <property type="project" value="UniProtKB-KW"/>
</dbReference>
<dbReference type="PANTHER" id="PTHR44147">
    <property type="entry name" value="DEHYDROGENASE/REDUCTASE SDR FAMILY MEMBER 1"/>
    <property type="match status" value="1"/>
</dbReference>
<keyword evidence="1" id="KW-0560">Oxidoreductase</keyword>
<organism evidence="3 4">
    <name type="scientific">Pristionchus entomophagus</name>
    <dbReference type="NCBI Taxonomy" id="358040"/>
    <lineage>
        <taxon>Eukaryota</taxon>
        <taxon>Metazoa</taxon>
        <taxon>Ecdysozoa</taxon>
        <taxon>Nematoda</taxon>
        <taxon>Chromadorea</taxon>
        <taxon>Rhabditida</taxon>
        <taxon>Rhabditina</taxon>
        <taxon>Diplogasteromorpha</taxon>
        <taxon>Diplogasteroidea</taxon>
        <taxon>Neodiplogasteridae</taxon>
        <taxon>Pristionchus</taxon>
    </lineage>
</organism>
<dbReference type="Proteomes" id="UP001432027">
    <property type="component" value="Unassembled WGS sequence"/>
</dbReference>
<reference evidence="3" key="1">
    <citation type="submission" date="2023-10" db="EMBL/GenBank/DDBJ databases">
        <title>Genome assembly of Pristionchus species.</title>
        <authorList>
            <person name="Yoshida K."/>
            <person name="Sommer R.J."/>
        </authorList>
    </citation>
    <scope>NUCLEOTIDE SEQUENCE</scope>
    <source>
        <strain evidence="3">RS0144</strain>
    </source>
</reference>
<evidence type="ECO:0000313" key="3">
    <source>
        <dbReference type="EMBL" id="GMS90446.1"/>
    </source>
</evidence>
<protein>
    <recommendedName>
        <fullName evidence="5">Dehydrogenase</fullName>
    </recommendedName>
</protein>
<dbReference type="EMBL" id="BTSX01000003">
    <property type="protein sequence ID" value="GMS90446.1"/>
    <property type="molecule type" value="Genomic_DNA"/>
</dbReference>
<dbReference type="AlphaFoldDB" id="A0AAV5T4D4"/>
<dbReference type="PROSITE" id="PS00061">
    <property type="entry name" value="ADH_SHORT"/>
    <property type="match status" value="1"/>
</dbReference>
<name>A0AAV5T4D4_9BILA</name>
<gene>
    <name evidence="3" type="ORF">PENTCL1PPCAC_12621</name>
</gene>
<evidence type="ECO:0000313" key="4">
    <source>
        <dbReference type="Proteomes" id="UP001432027"/>
    </source>
</evidence>
<dbReference type="InterPro" id="IPR036291">
    <property type="entry name" value="NAD(P)-bd_dom_sf"/>
</dbReference>
<dbReference type="InterPro" id="IPR020904">
    <property type="entry name" value="Sc_DH/Rdtase_CS"/>
</dbReference>
<evidence type="ECO:0008006" key="5">
    <source>
        <dbReference type="Google" id="ProtNLM"/>
    </source>
</evidence>
<evidence type="ECO:0000256" key="2">
    <source>
        <dbReference type="RuleBase" id="RU000363"/>
    </source>
</evidence>
<dbReference type="PANTHER" id="PTHR44147:SF2">
    <property type="entry name" value="DEHYDROGENASE_REDUCTASE SDR FAMILY MEMBER 1"/>
    <property type="match status" value="1"/>
</dbReference>
<dbReference type="InterPro" id="IPR002347">
    <property type="entry name" value="SDR_fam"/>
</dbReference>
<evidence type="ECO:0000256" key="1">
    <source>
        <dbReference type="ARBA" id="ARBA00023002"/>
    </source>
</evidence>